<dbReference type="SUPFAM" id="SSF50022">
    <property type="entry name" value="ISP domain"/>
    <property type="match status" value="1"/>
</dbReference>
<dbReference type="Gene3D" id="2.102.10.10">
    <property type="entry name" value="Rieske [2Fe-2S] iron-sulphur domain"/>
    <property type="match status" value="1"/>
</dbReference>
<dbReference type="PANTHER" id="PTHR21496">
    <property type="entry name" value="FERREDOXIN-RELATED"/>
    <property type="match status" value="1"/>
</dbReference>
<keyword evidence="6" id="KW-0223">Dioxygenase</keyword>
<keyword evidence="2" id="KW-0479">Metal-binding</keyword>
<evidence type="ECO:0000256" key="2">
    <source>
        <dbReference type="ARBA" id="ARBA00022723"/>
    </source>
</evidence>
<dbReference type="CDD" id="cd03528">
    <property type="entry name" value="Rieske_RO_ferredoxin"/>
    <property type="match status" value="1"/>
</dbReference>
<keyword evidence="1" id="KW-0001">2Fe-2S</keyword>
<keyword evidence="3" id="KW-0408">Iron</keyword>
<organism evidence="6">
    <name type="scientific">mine drainage metagenome</name>
    <dbReference type="NCBI Taxonomy" id="410659"/>
    <lineage>
        <taxon>unclassified sequences</taxon>
        <taxon>metagenomes</taxon>
        <taxon>ecological metagenomes</taxon>
    </lineage>
</organism>
<dbReference type="EMBL" id="CABL01000016">
    <property type="protein sequence ID" value="CBH75819.1"/>
    <property type="molecule type" value="Genomic_DNA"/>
</dbReference>
<keyword evidence="4" id="KW-0411">Iron-sulfur</keyword>
<dbReference type="InterPro" id="IPR036922">
    <property type="entry name" value="Rieske_2Fe-2S_sf"/>
</dbReference>
<evidence type="ECO:0000259" key="5">
    <source>
        <dbReference type="PROSITE" id="PS51296"/>
    </source>
</evidence>
<keyword evidence="6" id="KW-0560">Oxidoreductase</keyword>
<gene>
    <name evidence="6" type="primary">todB</name>
    <name evidence="6" type="ORF">CARN1_1217</name>
</gene>
<dbReference type="Pfam" id="PF00355">
    <property type="entry name" value="Rieske"/>
    <property type="match status" value="1"/>
</dbReference>
<dbReference type="GO" id="GO:0046872">
    <property type="term" value="F:metal ion binding"/>
    <property type="evidence" value="ECO:0007669"/>
    <property type="project" value="UniProtKB-KW"/>
</dbReference>
<feature type="domain" description="Rieske" evidence="5">
    <location>
        <begin position="4"/>
        <end position="99"/>
    </location>
</feature>
<evidence type="ECO:0000256" key="4">
    <source>
        <dbReference type="ARBA" id="ARBA00023014"/>
    </source>
</evidence>
<evidence type="ECO:0000256" key="1">
    <source>
        <dbReference type="ARBA" id="ARBA00022714"/>
    </source>
</evidence>
<dbReference type="InterPro" id="IPR017941">
    <property type="entry name" value="Rieske_2Fe-2S"/>
</dbReference>
<dbReference type="GO" id="GO:0051537">
    <property type="term" value="F:2 iron, 2 sulfur cluster binding"/>
    <property type="evidence" value="ECO:0007669"/>
    <property type="project" value="UniProtKB-KW"/>
</dbReference>
<protein>
    <submittedName>
        <fullName evidence="6">Toluene 1,2-dioxygenase system ferredoxin subunit</fullName>
    </submittedName>
</protein>
<accession>E6PH81</accession>
<proteinExistence type="predicted"/>
<reference evidence="6" key="1">
    <citation type="submission" date="2009-10" db="EMBL/GenBank/DDBJ databases">
        <title>Diversity of trophic interactions inside an arsenic-rich microbial ecosystem.</title>
        <authorList>
            <person name="Bertin P.N."/>
            <person name="Heinrich-Salmeron A."/>
            <person name="Pelletier E."/>
            <person name="Goulhen-Chollet F."/>
            <person name="Arsene-Ploetze F."/>
            <person name="Gallien S."/>
            <person name="Calteau A."/>
            <person name="Vallenet D."/>
            <person name="Casiot C."/>
            <person name="Chane-Woon-Ming B."/>
            <person name="Giloteaux L."/>
            <person name="Barakat M."/>
            <person name="Bonnefoy V."/>
            <person name="Bruneel O."/>
            <person name="Chandler M."/>
            <person name="Cleiss J."/>
            <person name="Duran R."/>
            <person name="Elbaz-Poulichet F."/>
            <person name="Fonknechten N."/>
            <person name="Lauga B."/>
            <person name="Mornico D."/>
            <person name="Ortet P."/>
            <person name="Schaeffer C."/>
            <person name="Siguier P."/>
            <person name="Alexander Thil Smith A."/>
            <person name="Van Dorsselaer A."/>
            <person name="Weissenbach J."/>
            <person name="Medigue C."/>
            <person name="Le Paslier D."/>
        </authorList>
    </citation>
    <scope>NUCLEOTIDE SEQUENCE</scope>
</reference>
<comment type="caution">
    <text evidence="6">The sequence shown here is derived from an EMBL/GenBank/DDBJ whole genome shotgun (WGS) entry which is preliminary data.</text>
</comment>
<sequence>MAGQRIADFALIAPGTTRPYKLDGVDVLLCNVGGEFFAIEDYCTHDGAPLDAGTLDGRCIVCPRHGATFDVTTGEALTLPAVMPVPSFPVRREGDELVVEL</sequence>
<evidence type="ECO:0000313" key="6">
    <source>
        <dbReference type="EMBL" id="CBH75819.1"/>
    </source>
</evidence>
<name>E6PH81_9ZZZZ</name>
<dbReference type="GO" id="GO:0051213">
    <property type="term" value="F:dioxygenase activity"/>
    <property type="evidence" value="ECO:0007669"/>
    <property type="project" value="UniProtKB-KW"/>
</dbReference>
<dbReference type="AlphaFoldDB" id="E6PH81"/>
<dbReference type="PROSITE" id="PS51296">
    <property type="entry name" value="RIESKE"/>
    <property type="match status" value="1"/>
</dbReference>
<dbReference type="PANTHER" id="PTHR21496:SF23">
    <property type="entry name" value="3-PHENYLPROPIONATE_CINNAMIC ACID DIOXYGENASE FERREDOXIN SUBUNIT"/>
    <property type="match status" value="1"/>
</dbReference>
<evidence type="ECO:0000256" key="3">
    <source>
        <dbReference type="ARBA" id="ARBA00023004"/>
    </source>
</evidence>